<evidence type="ECO:0008006" key="3">
    <source>
        <dbReference type="Google" id="ProtNLM"/>
    </source>
</evidence>
<dbReference type="EMBL" id="BMYS01000019">
    <property type="protein sequence ID" value="GGW92880.1"/>
    <property type="molecule type" value="Genomic_DNA"/>
</dbReference>
<name>A0A918N196_9BURK</name>
<evidence type="ECO:0000313" key="2">
    <source>
        <dbReference type="Proteomes" id="UP000608345"/>
    </source>
</evidence>
<reference evidence="1" key="1">
    <citation type="journal article" date="2014" name="Int. J. Syst. Evol. Microbiol.">
        <title>Complete genome sequence of Corynebacterium casei LMG S-19264T (=DSM 44701T), isolated from a smear-ripened cheese.</title>
        <authorList>
            <consortium name="US DOE Joint Genome Institute (JGI-PGF)"/>
            <person name="Walter F."/>
            <person name="Albersmeier A."/>
            <person name="Kalinowski J."/>
            <person name="Ruckert C."/>
        </authorList>
    </citation>
    <scope>NUCLEOTIDE SEQUENCE</scope>
    <source>
        <strain evidence="1">KCTC 23732</strain>
    </source>
</reference>
<dbReference type="InterPro" id="IPR008551">
    <property type="entry name" value="TANGO2"/>
</dbReference>
<dbReference type="Gene3D" id="3.60.60.10">
    <property type="entry name" value="Penicillin V Acylase, Chain A"/>
    <property type="match status" value="1"/>
</dbReference>
<protein>
    <recommendedName>
        <fullName evidence="3">NRDE family protein</fullName>
    </recommendedName>
</protein>
<gene>
    <name evidence="1" type="ORF">GCM10011450_23570</name>
</gene>
<dbReference type="Proteomes" id="UP000608345">
    <property type="component" value="Unassembled WGS sequence"/>
</dbReference>
<keyword evidence="2" id="KW-1185">Reference proteome</keyword>
<sequence length="258" mass="28823">MCIAYLSIRKHPEWPLFIAANRDEFHQRKALAAAPWQSNPDIIAGIDCEGGGTWLGINKNGRFALLTNYRDINSILPNAPSRGNLVSEFLQKDTPALDYASAILTKAEHYNAFNLVVGSPDKSVYISNRSHQTKPAELQPGSHVLSNHLMDTPWPKAERLRKALDSIELDFLPDQLPDIFDILRDNTRAADNDLPNTGLSLERERLLSSPFIVSPDYGTRCSTIIAVHKNGQALFSEMTYNSMGQAVSQNKFDFLIEI</sequence>
<dbReference type="AlphaFoldDB" id="A0A918N196"/>
<proteinExistence type="predicted"/>
<reference evidence="1" key="2">
    <citation type="submission" date="2020-09" db="EMBL/GenBank/DDBJ databases">
        <authorList>
            <person name="Sun Q."/>
            <person name="Kim S."/>
        </authorList>
    </citation>
    <scope>NUCLEOTIDE SEQUENCE</scope>
    <source>
        <strain evidence="1">KCTC 23732</strain>
    </source>
</reference>
<dbReference type="Pfam" id="PF05742">
    <property type="entry name" value="TANGO2"/>
    <property type="match status" value="1"/>
</dbReference>
<organism evidence="1 2">
    <name type="scientific">Advenella faeciporci</name>
    <dbReference type="NCBI Taxonomy" id="797535"/>
    <lineage>
        <taxon>Bacteria</taxon>
        <taxon>Pseudomonadati</taxon>
        <taxon>Pseudomonadota</taxon>
        <taxon>Betaproteobacteria</taxon>
        <taxon>Burkholderiales</taxon>
        <taxon>Alcaligenaceae</taxon>
    </lineage>
</organism>
<dbReference type="RefSeq" id="WP_189385704.1">
    <property type="nucleotide sequence ID" value="NZ_BAABFY010000048.1"/>
</dbReference>
<evidence type="ECO:0000313" key="1">
    <source>
        <dbReference type="EMBL" id="GGW92880.1"/>
    </source>
</evidence>
<accession>A0A918N196</accession>
<dbReference type="PANTHER" id="PTHR17985">
    <property type="entry name" value="SER/THR-RICH PROTEIN T10 IN DGCR REGION"/>
    <property type="match status" value="1"/>
</dbReference>
<dbReference type="PANTHER" id="PTHR17985:SF8">
    <property type="entry name" value="TRANSPORT AND GOLGI ORGANIZATION PROTEIN 2 HOMOLOG"/>
    <property type="match status" value="1"/>
</dbReference>
<comment type="caution">
    <text evidence="1">The sequence shown here is derived from an EMBL/GenBank/DDBJ whole genome shotgun (WGS) entry which is preliminary data.</text>
</comment>